<dbReference type="PIRSF" id="PIRSF010376">
    <property type="entry name" value="IspE"/>
    <property type="match status" value="1"/>
</dbReference>
<organism evidence="12 13">
    <name type="scientific">Vallicoccus soli</name>
    <dbReference type="NCBI Taxonomy" id="2339232"/>
    <lineage>
        <taxon>Bacteria</taxon>
        <taxon>Bacillati</taxon>
        <taxon>Actinomycetota</taxon>
        <taxon>Actinomycetes</taxon>
        <taxon>Motilibacterales</taxon>
        <taxon>Vallicoccaceae</taxon>
        <taxon>Vallicoccus</taxon>
    </lineage>
</organism>
<dbReference type="InterPro" id="IPR020568">
    <property type="entry name" value="Ribosomal_Su5_D2-typ_SF"/>
</dbReference>
<dbReference type="Pfam" id="PF00288">
    <property type="entry name" value="GHMP_kinases_N"/>
    <property type="match status" value="1"/>
</dbReference>
<dbReference type="GO" id="GO:0016114">
    <property type="term" value="P:terpenoid biosynthetic process"/>
    <property type="evidence" value="ECO:0007669"/>
    <property type="project" value="UniProtKB-UniRule"/>
</dbReference>
<keyword evidence="13" id="KW-1185">Reference proteome</keyword>
<keyword evidence="7 9" id="KW-0067">ATP-binding</keyword>
<evidence type="ECO:0000313" key="13">
    <source>
        <dbReference type="Proteomes" id="UP000265614"/>
    </source>
</evidence>
<dbReference type="Pfam" id="PF08544">
    <property type="entry name" value="GHMP_kinases_C"/>
    <property type="match status" value="1"/>
</dbReference>
<dbReference type="Proteomes" id="UP000265614">
    <property type="component" value="Unassembled WGS sequence"/>
</dbReference>
<dbReference type="HAMAP" id="MF_00061">
    <property type="entry name" value="IspE"/>
    <property type="match status" value="1"/>
</dbReference>
<dbReference type="EMBL" id="QZEZ01000001">
    <property type="protein sequence ID" value="RJK97855.1"/>
    <property type="molecule type" value="Genomic_DNA"/>
</dbReference>
<dbReference type="InterPro" id="IPR006204">
    <property type="entry name" value="GHMP_kinase_N_dom"/>
</dbReference>
<dbReference type="OrthoDB" id="3173073at2"/>
<protein>
    <recommendedName>
        <fullName evidence="3 9">4-diphosphocytidyl-2-C-methyl-D-erythritol kinase</fullName>
        <shortName evidence="9">CMK</shortName>
        <ecNumber evidence="2 9">2.7.1.148</ecNumber>
    </recommendedName>
    <alternativeName>
        <fullName evidence="8 9">4-(cytidine-5'-diphospho)-2-C-methyl-D-erythritol kinase</fullName>
    </alternativeName>
</protein>
<evidence type="ECO:0000256" key="3">
    <source>
        <dbReference type="ARBA" id="ARBA00017473"/>
    </source>
</evidence>
<dbReference type="SUPFAM" id="SSF54211">
    <property type="entry name" value="Ribosomal protein S5 domain 2-like"/>
    <property type="match status" value="1"/>
</dbReference>
<comment type="catalytic activity">
    <reaction evidence="9">
        <text>4-CDP-2-C-methyl-D-erythritol + ATP = 4-CDP-2-C-methyl-D-erythritol 2-phosphate + ADP + H(+)</text>
        <dbReference type="Rhea" id="RHEA:18437"/>
        <dbReference type="ChEBI" id="CHEBI:15378"/>
        <dbReference type="ChEBI" id="CHEBI:30616"/>
        <dbReference type="ChEBI" id="CHEBI:57823"/>
        <dbReference type="ChEBI" id="CHEBI:57919"/>
        <dbReference type="ChEBI" id="CHEBI:456216"/>
        <dbReference type="EC" id="2.7.1.148"/>
    </reaction>
</comment>
<feature type="domain" description="GHMP kinase C-terminal" evidence="11">
    <location>
        <begin position="207"/>
        <end position="279"/>
    </location>
</feature>
<sequence length="311" mass="31214">MVRDGSVTVRVPAKVNLQLAVGAARPDGYHELVSVFHAVSLHDDVTVAPSDALRVVVEGEEAAGVPADETNLAARAVLLLAGRLGREADVLVHLRKGIPAAGGMAGGSADAAGALLAADALWGAGLERAELLELAAELGSDVPFALVGGTAVGLGRGERLTPALARGHFEWVLALAEEGLSTPAVYAEADRLRAGRVLPEPRPSERLMAALRAGDPVALARALENDLQPAAASLAPGLHATLQAGEDGGALGGVVSGSGPTCAFLAADAEAADELAGALLDSGTCRAVRRAHGPVAGARVVEGGAREGRGQ</sequence>
<dbReference type="Gene3D" id="3.30.230.10">
    <property type="match status" value="1"/>
</dbReference>
<dbReference type="InterPro" id="IPR013750">
    <property type="entry name" value="GHMP_kinase_C_dom"/>
</dbReference>
<comment type="pathway">
    <text evidence="9">Isoprenoid biosynthesis; isopentenyl diphosphate biosynthesis via DXP pathway; isopentenyl diphosphate from 1-deoxy-D-xylulose 5-phosphate: step 3/6.</text>
</comment>
<gene>
    <name evidence="9" type="primary">ispE</name>
    <name evidence="12" type="ORF">D5H78_02465</name>
</gene>
<feature type="binding site" evidence="9">
    <location>
        <begin position="99"/>
        <end position="109"/>
    </location>
    <ligand>
        <name>ATP</name>
        <dbReference type="ChEBI" id="CHEBI:30616"/>
    </ligand>
</feature>
<evidence type="ECO:0000256" key="9">
    <source>
        <dbReference type="HAMAP-Rule" id="MF_00061"/>
    </source>
</evidence>
<dbReference type="Gene3D" id="3.30.70.890">
    <property type="entry name" value="GHMP kinase, C-terminal domain"/>
    <property type="match status" value="1"/>
</dbReference>
<dbReference type="RefSeq" id="WP_119948781.1">
    <property type="nucleotide sequence ID" value="NZ_QZEZ01000001.1"/>
</dbReference>
<evidence type="ECO:0000256" key="7">
    <source>
        <dbReference type="ARBA" id="ARBA00022840"/>
    </source>
</evidence>
<name>A0A3A3ZMG8_9ACTN</name>
<comment type="similarity">
    <text evidence="1 9">Belongs to the GHMP kinase family. IspE subfamily.</text>
</comment>
<keyword evidence="5 9" id="KW-0547">Nucleotide-binding</keyword>
<proteinExistence type="inferred from homology"/>
<evidence type="ECO:0000256" key="5">
    <source>
        <dbReference type="ARBA" id="ARBA00022741"/>
    </source>
</evidence>
<dbReference type="InterPro" id="IPR036554">
    <property type="entry name" value="GHMP_kinase_C_sf"/>
</dbReference>
<evidence type="ECO:0000259" key="11">
    <source>
        <dbReference type="Pfam" id="PF08544"/>
    </source>
</evidence>
<comment type="caution">
    <text evidence="12">The sequence shown here is derived from an EMBL/GenBank/DDBJ whole genome shotgun (WGS) entry which is preliminary data.</text>
</comment>
<dbReference type="SUPFAM" id="SSF55060">
    <property type="entry name" value="GHMP Kinase, C-terminal domain"/>
    <property type="match status" value="1"/>
</dbReference>
<dbReference type="GO" id="GO:0050515">
    <property type="term" value="F:4-(cytidine 5'-diphospho)-2-C-methyl-D-erythritol kinase activity"/>
    <property type="evidence" value="ECO:0007669"/>
    <property type="project" value="UniProtKB-UniRule"/>
</dbReference>
<dbReference type="NCBIfam" id="NF002870">
    <property type="entry name" value="PRK03188.1"/>
    <property type="match status" value="1"/>
</dbReference>
<keyword evidence="4 9" id="KW-0808">Transferase</keyword>
<accession>A0A3A3ZMG8</accession>
<dbReference type="AlphaFoldDB" id="A0A3A3ZMG8"/>
<evidence type="ECO:0000256" key="2">
    <source>
        <dbReference type="ARBA" id="ARBA00012052"/>
    </source>
</evidence>
<feature type="active site" evidence="9">
    <location>
        <position position="14"/>
    </location>
</feature>
<dbReference type="PANTHER" id="PTHR43527:SF2">
    <property type="entry name" value="4-DIPHOSPHOCYTIDYL-2-C-METHYL-D-ERYTHRITOL KINASE, CHLOROPLASTIC"/>
    <property type="match status" value="1"/>
</dbReference>
<evidence type="ECO:0000256" key="6">
    <source>
        <dbReference type="ARBA" id="ARBA00022777"/>
    </source>
</evidence>
<feature type="active site" evidence="9">
    <location>
        <position position="141"/>
    </location>
</feature>
<feature type="domain" description="GHMP kinase N-terminal" evidence="10">
    <location>
        <begin position="71"/>
        <end position="149"/>
    </location>
</feature>
<keyword evidence="6 9" id="KW-0418">Kinase</keyword>
<keyword evidence="9" id="KW-0414">Isoprene biosynthesis</keyword>
<evidence type="ECO:0000313" key="12">
    <source>
        <dbReference type="EMBL" id="RJK97855.1"/>
    </source>
</evidence>
<evidence type="ECO:0000256" key="4">
    <source>
        <dbReference type="ARBA" id="ARBA00022679"/>
    </source>
</evidence>
<reference evidence="12 13" key="1">
    <citation type="submission" date="2018-09" db="EMBL/GenBank/DDBJ databases">
        <title>YIM 75000 draft genome.</title>
        <authorList>
            <person name="Tang S."/>
            <person name="Feng Y."/>
        </authorList>
    </citation>
    <scope>NUCLEOTIDE SEQUENCE [LARGE SCALE GENOMIC DNA]</scope>
    <source>
        <strain evidence="12 13">YIM 75000</strain>
    </source>
</reference>
<dbReference type="InterPro" id="IPR004424">
    <property type="entry name" value="IspE"/>
</dbReference>
<dbReference type="PANTHER" id="PTHR43527">
    <property type="entry name" value="4-DIPHOSPHOCYTIDYL-2-C-METHYL-D-ERYTHRITOL KINASE, CHLOROPLASTIC"/>
    <property type="match status" value="1"/>
</dbReference>
<dbReference type="UniPathway" id="UPA00056">
    <property type="reaction ID" value="UER00094"/>
</dbReference>
<comment type="function">
    <text evidence="9">Catalyzes the phosphorylation of the position 2 hydroxy group of 4-diphosphocytidyl-2C-methyl-D-erythritol.</text>
</comment>
<dbReference type="GO" id="GO:0005524">
    <property type="term" value="F:ATP binding"/>
    <property type="evidence" value="ECO:0007669"/>
    <property type="project" value="UniProtKB-UniRule"/>
</dbReference>
<dbReference type="EC" id="2.7.1.148" evidence="2 9"/>
<evidence type="ECO:0000256" key="1">
    <source>
        <dbReference type="ARBA" id="ARBA00009684"/>
    </source>
</evidence>
<dbReference type="NCBIfam" id="TIGR00154">
    <property type="entry name" value="ispE"/>
    <property type="match status" value="1"/>
</dbReference>
<evidence type="ECO:0000259" key="10">
    <source>
        <dbReference type="Pfam" id="PF00288"/>
    </source>
</evidence>
<dbReference type="GO" id="GO:0019288">
    <property type="term" value="P:isopentenyl diphosphate biosynthetic process, methylerythritol 4-phosphate pathway"/>
    <property type="evidence" value="ECO:0007669"/>
    <property type="project" value="UniProtKB-UniRule"/>
</dbReference>
<evidence type="ECO:0000256" key="8">
    <source>
        <dbReference type="ARBA" id="ARBA00032554"/>
    </source>
</evidence>
<dbReference type="InterPro" id="IPR014721">
    <property type="entry name" value="Ribsml_uS5_D2-typ_fold_subgr"/>
</dbReference>